<reference evidence="1 2" key="1">
    <citation type="journal article" date="2015" name="Int. J. Syst. Evol. Microbiol.">
        <title>Mariniphaga sediminis sp. nov., isolated from coastal sediment.</title>
        <authorList>
            <person name="Wang F.Q."/>
            <person name="Shen Q.Y."/>
            <person name="Chen G.J."/>
            <person name="Du Z.J."/>
        </authorList>
    </citation>
    <scope>NUCLEOTIDE SEQUENCE [LARGE SCALE GENOMIC DNA]</scope>
    <source>
        <strain evidence="1 2">SY21</strain>
    </source>
</reference>
<organism evidence="1 2">
    <name type="scientific">Mariniphaga sediminis</name>
    <dbReference type="NCBI Taxonomy" id="1628158"/>
    <lineage>
        <taxon>Bacteria</taxon>
        <taxon>Pseudomonadati</taxon>
        <taxon>Bacteroidota</taxon>
        <taxon>Bacteroidia</taxon>
        <taxon>Marinilabiliales</taxon>
        <taxon>Prolixibacteraceae</taxon>
        <taxon>Mariniphaga</taxon>
    </lineage>
</organism>
<evidence type="ECO:0000313" key="1">
    <source>
        <dbReference type="EMBL" id="RIH66177.1"/>
    </source>
</evidence>
<name>A0A399D3N5_9BACT</name>
<evidence type="ECO:0000313" key="2">
    <source>
        <dbReference type="Proteomes" id="UP000266441"/>
    </source>
</evidence>
<keyword evidence="2" id="KW-1185">Reference proteome</keyword>
<dbReference type="AlphaFoldDB" id="A0A399D3N5"/>
<dbReference type="Proteomes" id="UP000266441">
    <property type="component" value="Unassembled WGS sequence"/>
</dbReference>
<dbReference type="EMBL" id="QWET01000003">
    <property type="protein sequence ID" value="RIH66177.1"/>
    <property type="molecule type" value="Genomic_DNA"/>
</dbReference>
<proteinExistence type="predicted"/>
<sequence length="130" mass="15067">MKTIKFTNKNLESILSENCIFRTTDGRNHAVFHAESGSATENIITALNKNGITFYFENYLDEYEEIDEDNGETKTVEGEQVKFSKFVIRIDDLKDVCIDLFIELKLKEKISKKVWQGLVENNKINDVFFS</sequence>
<accession>A0A399D3N5</accession>
<protein>
    <submittedName>
        <fullName evidence="1">Uncharacterized protein</fullName>
    </submittedName>
</protein>
<dbReference type="RefSeq" id="WP_119348764.1">
    <property type="nucleotide sequence ID" value="NZ_QWET01000003.1"/>
</dbReference>
<gene>
    <name evidence="1" type="ORF">D1164_04505</name>
</gene>
<comment type="caution">
    <text evidence="1">The sequence shown here is derived from an EMBL/GenBank/DDBJ whole genome shotgun (WGS) entry which is preliminary data.</text>
</comment>